<dbReference type="CDD" id="cd00643">
    <property type="entry name" value="HMG-CoA_reductase_classI"/>
    <property type="match status" value="1"/>
</dbReference>
<dbReference type="PRINTS" id="PR00071">
    <property type="entry name" value="HMGCOARDTASE"/>
</dbReference>
<dbReference type="InterPro" id="IPR004816">
    <property type="entry name" value="HMG_CoA_Rdtase_metazoan"/>
</dbReference>
<feature type="region of interest" description="Disordered" evidence="13">
    <location>
        <begin position="347"/>
        <end position="381"/>
    </location>
</feature>
<evidence type="ECO:0000313" key="16">
    <source>
        <dbReference type="Proteomes" id="UP000596742"/>
    </source>
</evidence>
<comment type="similarity">
    <text evidence="3 12">Belongs to the HMG-CoA reductase family.</text>
</comment>
<comment type="pathway">
    <text evidence="2 12">Metabolic intermediate biosynthesis; (R)-mevalonate biosynthesis; (R)-mevalonate from acetyl-CoA: step 3/3.</text>
</comment>
<feature type="transmembrane region" description="Helical" evidence="12">
    <location>
        <begin position="201"/>
        <end position="219"/>
    </location>
</feature>
<evidence type="ECO:0000259" key="14">
    <source>
        <dbReference type="PROSITE" id="PS50156"/>
    </source>
</evidence>
<keyword evidence="4 12" id="KW-0812">Transmembrane</keyword>
<feature type="compositionally biased region" description="Polar residues" evidence="13">
    <location>
        <begin position="948"/>
        <end position="958"/>
    </location>
</feature>
<dbReference type="InterPro" id="IPR053958">
    <property type="entry name" value="HMGCR/SNAP/NPC1-like_SSD"/>
</dbReference>
<dbReference type="InterPro" id="IPR023074">
    <property type="entry name" value="HMG_CoA_Rdtase_cat_sf"/>
</dbReference>
<dbReference type="SUPFAM" id="SSF55035">
    <property type="entry name" value="NAD-binding domain of HMG-CoA reductase"/>
    <property type="match status" value="1"/>
</dbReference>
<dbReference type="Pfam" id="PF00368">
    <property type="entry name" value="HMG-CoA_red"/>
    <property type="match status" value="1"/>
</dbReference>
<evidence type="ECO:0000256" key="13">
    <source>
        <dbReference type="SAM" id="MobiDB-lite"/>
    </source>
</evidence>
<feature type="compositionally biased region" description="Basic and acidic residues" evidence="13">
    <location>
        <begin position="347"/>
        <end position="363"/>
    </location>
</feature>
<accession>A0A8B6FX31</accession>
<keyword evidence="7 12" id="KW-1133">Transmembrane helix</keyword>
<sequence>MLSDIYHTHGYFCASHPWEIIIGSVTVTTCLLSVSLFTAGSRICGWNYVCENDKEEEGSDLMILTVTRCLAVMYLYLQFRNIRQLGSKYLLGISGSLMIISSFVLTAVIVKVFGGNISGLGEALPFFLLLVDLSKACALAQYALKSKTQEEVQTNIAEGISSIGPAITLDSICEVLVIGVGTLSDVKQLDSMCCYGCLSVVAHYLAFMVFYPACLSLIIQITRTRNNGRPLLQLQQLARVLEKEEEKKPNPVIQHIKMIMSAGLMIVHIHSRFITEEGEKSRFSSLLTTTEMLERDRQPEMPLVQFYLLRLLTHHIDYTFMFVLAVFLTVKYVFYDDHIEEELTRKLEEASQTRRRELSDSLRDGTSQTTESMDNIVQSQDETDFKQKNTVSFTQPTETIEFKFSIGDDSDSEEEDKSSDKGVQTENKMSHYKPLQRLPSLQPPRSMEQCLEILNSDGGPSLLTDEEIISLVKSRHIPAYKLEIMLNDFERGVVIRREMLLNTLKQSSVLDNLPYSDYAYEYVNGACCENVIGYMPVPVGVAGPLLLNGKLFHVPMATTEGCLVASTNRGCKALEQSGGVTSVVINDGMTRAPVVRFSSAKRASEVKKWLEDKDNQNKVKESFDTTSRFARLTSLHIVQAGKLLYIRFIAVTGDAMGMNMLSKGSEKALAMLSLEFADMEILSLSGNFCTDKKAAAVNWLEGRGKSVVCEAVIPAHIVEKLLKTTVQTLVDLNISKNLVGSAMAGSIGGYNAHAANIVTAIFIATGQDPAQNVTSSNCLTLMEATGENNSDLLISCTMPCLEVGTIGGGTVLPPQSACLEMLGVCGSCAENPGENAKLLASIICGTVLAGELSLMSALAAGHLVRSHLKHNRSTVNVLPNQSLPSSSDMSQSPHHSHTDSSHKLLGCTINAINSDHSISMSVDSNNAQTKSNPFLSPACDSRRKSCDTTKSGKSNENSNDVKLDKDCSNKKDKIS</sequence>
<evidence type="ECO:0000256" key="8">
    <source>
        <dbReference type="ARBA" id="ARBA00023002"/>
    </source>
</evidence>
<evidence type="ECO:0000313" key="15">
    <source>
        <dbReference type="EMBL" id="VDI55178.1"/>
    </source>
</evidence>
<keyword evidence="6 12" id="KW-0521">NADP</keyword>
<dbReference type="SUPFAM" id="SSF56542">
    <property type="entry name" value="Substrate-binding domain of HMG-CoA reductase"/>
    <property type="match status" value="1"/>
</dbReference>
<feature type="compositionally biased region" description="Polar residues" evidence="13">
    <location>
        <begin position="364"/>
        <end position="380"/>
    </location>
</feature>
<evidence type="ECO:0000256" key="1">
    <source>
        <dbReference type="ARBA" id="ARBA00004477"/>
    </source>
</evidence>
<evidence type="ECO:0000256" key="2">
    <source>
        <dbReference type="ARBA" id="ARBA00005084"/>
    </source>
</evidence>
<evidence type="ECO:0000256" key="11">
    <source>
        <dbReference type="ARBA" id="ARBA00049909"/>
    </source>
</evidence>
<protein>
    <recommendedName>
        <fullName evidence="12">3-hydroxy-3-methylglutaryl coenzyme A reductase</fullName>
        <shortName evidence="12">HMG-CoA reductase</shortName>
        <ecNumber evidence="12">1.1.1.34</ecNumber>
    </recommendedName>
</protein>
<gene>
    <name evidence="15" type="ORF">MGAL_10B051196</name>
</gene>
<dbReference type="Pfam" id="PF12349">
    <property type="entry name" value="Sterol-sensing"/>
    <property type="match status" value="1"/>
</dbReference>
<evidence type="ECO:0000256" key="10">
    <source>
        <dbReference type="ARBA" id="ARBA00023180"/>
    </source>
</evidence>
<dbReference type="EMBL" id="UYJE01007468">
    <property type="protein sequence ID" value="VDI55178.1"/>
    <property type="molecule type" value="Genomic_DNA"/>
</dbReference>
<feature type="region of interest" description="Disordered" evidence="13">
    <location>
        <begin position="920"/>
        <end position="975"/>
    </location>
</feature>
<comment type="caution">
    <text evidence="15">The sequence shown here is derived from an EMBL/GenBank/DDBJ whole genome shotgun (WGS) entry which is preliminary data.</text>
</comment>
<feature type="transmembrane region" description="Helical" evidence="12">
    <location>
        <begin position="89"/>
        <end position="114"/>
    </location>
</feature>
<dbReference type="InterPro" id="IPR004554">
    <property type="entry name" value="HMG_CoA_Rdtase_eu_arc"/>
</dbReference>
<dbReference type="PANTHER" id="PTHR10572">
    <property type="entry name" value="3-HYDROXY-3-METHYLGLUTARYL-COENZYME A REDUCTASE"/>
    <property type="match status" value="1"/>
</dbReference>
<feature type="compositionally biased region" description="Low complexity" evidence="13">
    <location>
        <begin position="879"/>
        <end position="893"/>
    </location>
</feature>
<dbReference type="PANTHER" id="PTHR10572:SF24">
    <property type="entry name" value="3-HYDROXY-3-METHYLGLUTARYL-COENZYME A REDUCTASE"/>
    <property type="match status" value="1"/>
</dbReference>
<evidence type="ECO:0000256" key="6">
    <source>
        <dbReference type="ARBA" id="ARBA00022857"/>
    </source>
</evidence>
<dbReference type="FunFam" id="3.30.70.420:FF:000001">
    <property type="entry name" value="3-hydroxy-3-methylglutaryl coenzyme A reductase"/>
    <property type="match status" value="1"/>
</dbReference>
<dbReference type="Gene3D" id="3.30.70.420">
    <property type="entry name" value="Hydroxymethylglutaryl-CoA reductase, class I/II, NAD/NADP-binding domain"/>
    <property type="match status" value="1"/>
</dbReference>
<evidence type="ECO:0000256" key="12">
    <source>
        <dbReference type="RuleBase" id="RU361219"/>
    </source>
</evidence>
<dbReference type="GO" id="GO:0004420">
    <property type="term" value="F:hydroxymethylglutaryl-CoA reductase (NADPH) activity"/>
    <property type="evidence" value="ECO:0007669"/>
    <property type="project" value="UniProtKB-EC"/>
</dbReference>
<evidence type="ECO:0000256" key="4">
    <source>
        <dbReference type="ARBA" id="ARBA00022692"/>
    </source>
</evidence>
<comment type="subcellular location">
    <subcellularLocation>
        <location evidence="1 12">Endoplasmic reticulum membrane</location>
        <topology evidence="1 12">Multi-pass membrane protein</topology>
    </subcellularLocation>
</comment>
<keyword evidence="16" id="KW-1185">Reference proteome</keyword>
<dbReference type="Proteomes" id="UP000596742">
    <property type="component" value="Unassembled WGS sequence"/>
</dbReference>
<dbReference type="InterPro" id="IPR023282">
    <property type="entry name" value="HMG_CoA_Rdtase_N"/>
</dbReference>
<organism evidence="15 16">
    <name type="scientific">Mytilus galloprovincialis</name>
    <name type="common">Mediterranean mussel</name>
    <dbReference type="NCBI Taxonomy" id="29158"/>
    <lineage>
        <taxon>Eukaryota</taxon>
        <taxon>Metazoa</taxon>
        <taxon>Spiralia</taxon>
        <taxon>Lophotrochozoa</taxon>
        <taxon>Mollusca</taxon>
        <taxon>Bivalvia</taxon>
        <taxon>Autobranchia</taxon>
        <taxon>Pteriomorphia</taxon>
        <taxon>Mytilida</taxon>
        <taxon>Mytiloidea</taxon>
        <taxon>Mytilidae</taxon>
        <taxon>Mytilinae</taxon>
        <taxon>Mytilus</taxon>
    </lineage>
</organism>
<feature type="compositionally biased region" description="Basic and acidic residues" evidence="13">
    <location>
        <begin position="959"/>
        <end position="975"/>
    </location>
</feature>
<dbReference type="FunFam" id="3.90.770.10:FF:000002">
    <property type="entry name" value="3-hydroxy-3-methylglutaryl coenzyme A reductase"/>
    <property type="match status" value="1"/>
</dbReference>
<dbReference type="GO" id="GO:0016126">
    <property type="term" value="P:sterol biosynthetic process"/>
    <property type="evidence" value="ECO:0007669"/>
    <property type="project" value="TreeGrafter"/>
</dbReference>
<feature type="compositionally biased region" description="Polar residues" evidence="13">
    <location>
        <begin position="920"/>
        <end position="934"/>
    </location>
</feature>
<dbReference type="OrthoDB" id="310654at2759"/>
<dbReference type="PROSITE" id="PS01192">
    <property type="entry name" value="HMG_COA_REDUCTASE_3"/>
    <property type="match status" value="1"/>
</dbReference>
<dbReference type="InterPro" id="IPR002202">
    <property type="entry name" value="HMG_CoA_Rdtase"/>
</dbReference>
<dbReference type="NCBIfam" id="TIGR00533">
    <property type="entry name" value="HMG_CoA_R_NADP"/>
    <property type="match status" value="1"/>
</dbReference>
<dbReference type="PROSITE" id="PS00066">
    <property type="entry name" value="HMG_COA_REDUCTASE_1"/>
    <property type="match status" value="1"/>
</dbReference>
<dbReference type="FunFam" id="1.10.3270.10:FF:000001">
    <property type="entry name" value="3-hydroxy-3-methylglutaryl coenzyme A reductase"/>
    <property type="match status" value="1"/>
</dbReference>
<dbReference type="Gene3D" id="1.10.3270.10">
    <property type="entry name" value="HMGR, N-terminal domain"/>
    <property type="match status" value="1"/>
</dbReference>
<dbReference type="SUPFAM" id="SSF82866">
    <property type="entry name" value="Multidrug efflux transporter AcrB transmembrane domain"/>
    <property type="match status" value="1"/>
</dbReference>
<dbReference type="PROSITE" id="PS50065">
    <property type="entry name" value="HMG_COA_REDUCTASE_4"/>
    <property type="match status" value="1"/>
</dbReference>
<keyword evidence="9 12" id="KW-0472">Membrane</keyword>
<dbReference type="GO" id="GO:0005778">
    <property type="term" value="C:peroxisomal membrane"/>
    <property type="evidence" value="ECO:0007669"/>
    <property type="project" value="TreeGrafter"/>
</dbReference>
<keyword evidence="5 12" id="KW-0256">Endoplasmic reticulum</keyword>
<dbReference type="GO" id="GO:0008299">
    <property type="term" value="P:isoprenoid biosynthetic process"/>
    <property type="evidence" value="ECO:0007669"/>
    <property type="project" value="InterPro"/>
</dbReference>
<feature type="transmembrane region" description="Helical" evidence="12">
    <location>
        <begin position="20"/>
        <end position="41"/>
    </location>
</feature>
<dbReference type="Gene3D" id="3.90.770.10">
    <property type="entry name" value="3-hydroxy-3-methylglutaryl-coenzyme A Reductase, Chain A, domain 2"/>
    <property type="match status" value="1"/>
</dbReference>
<evidence type="ECO:0000256" key="5">
    <source>
        <dbReference type="ARBA" id="ARBA00022824"/>
    </source>
</evidence>
<dbReference type="PROSITE" id="PS50156">
    <property type="entry name" value="SSD"/>
    <property type="match status" value="1"/>
</dbReference>
<proteinExistence type="inferred from homology"/>
<dbReference type="GO" id="GO:0050661">
    <property type="term" value="F:NADP binding"/>
    <property type="evidence" value="ECO:0007669"/>
    <property type="project" value="InterPro"/>
</dbReference>
<dbReference type="EC" id="1.1.1.34" evidence="12"/>
<feature type="compositionally biased region" description="Acidic residues" evidence="13">
    <location>
        <begin position="408"/>
        <end position="417"/>
    </location>
</feature>
<evidence type="ECO:0000256" key="3">
    <source>
        <dbReference type="ARBA" id="ARBA00007661"/>
    </source>
</evidence>
<evidence type="ECO:0000256" key="9">
    <source>
        <dbReference type="ARBA" id="ARBA00023136"/>
    </source>
</evidence>
<reference evidence="15" key="1">
    <citation type="submission" date="2018-11" db="EMBL/GenBank/DDBJ databases">
        <authorList>
            <person name="Alioto T."/>
            <person name="Alioto T."/>
        </authorList>
    </citation>
    <scope>NUCLEOTIDE SEQUENCE</scope>
</reference>
<evidence type="ECO:0000256" key="7">
    <source>
        <dbReference type="ARBA" id="ARBA00022989"/>
    </source>
</evidence>
<dbReference type="AlphaFoldDB" id="A0A8B6FX31"/>
<feature type="region of interest" description="Disordered" evidence="13">
    <location>
        <begin position="874"/>
        <end position="901"/>
    </location>
</feature>
<dbReference type="GO" id="GO:0005789">
    <property type="term" value="C:endoplasmic reticulum membrane"/>
    <property type="evidence" value="ECO:0007669"/>
    <property type="project" value="UniProtKB-SubCell"/>
</dbReference>
<keyword evidence="10" id="KW-0325">Glycoprotein</keyword>
<feature type="region of interest" description="Disordered" evidence="13">
    <location>
        <begin position="404"/>
        <end position="441"/>
    </location>
</feature>
<comment type="catalytic activity">
    <reaction evidence="11">
        <text>(R)-mevalonate + 2 NADP(+) + CoA = (3S)-3-hydroxy-3-methylglutaryl-CoA + 2 NADPH + 2 H(+)</text>
        <dbReference type="Rhea" id="RHEA:15989"/>
        <dbReference type="ChEBI" id="CHEBI:15378"/>
        <dbReference type="ChEBI" id="CHEBI:36464"/>
        <dbReference type="ChEBI" id="CHEBI:43074"/>
        <dbReference type="ChEBI" id="CHEBI:57287"/>
        <dbReference type="ChEBI" id="CHEBI:57783"/>
        <dbReference type="ChEBI" id="CHEBI:58349"/>
        <dbReference type="EC" id="1.1.1.34"/>
    </reaction>
    <physiologicalReaction direction="right-to-left" evidence="11">
        <dbReference type="Rhea" id="RHEA:15991"/>
    </physiologicalReaction>
</comment>
<dbReference type="NCBIfam" id="TIGR00920">
    <property type="entry name" value="2A060605"/>
    <property type="match status" value="1"/>
</dbReference>
<dbReference type="InterPro" id="IPR009023">
    <property type="entry name" value="HMG_CoA_Rdtase_NAD(P)-bd_sf"/>
</dbReference>
<name>A0A8B6FX31_MYTGA</name>
<dbReference type="UniPathway" id="UPA00058">
    <property type="reaction ID" value="UER00103"/>
</dbReference>
<dbReference type="PROSITE" id="PS00318">
    <property type="entry name" value="HMG_COA_REDUCTASE_2"/>
    <property type="match status" value="1"/>
</dbReference>
<keyword evidence="8 12" id="KW-0560">Oxidoreductase</keyword>
<dbReference type="GO" id="GO:0015936">
    <property type="term" value="P:coenzyme A metabolic process"/>
    <property type="evidence" value="ECO:0007669"/>
    <property type="project" value="InterPro"/>
</dbReference>
<feature type="domain" description="SSD" evidence="14">
    <location>
        <begin position="60"/>
        <end position="217"/>
    </location>
</feature>
<dbReference type="InterPro" id="IPR023076">
    <property type="entry name" value="HMG_CoA_Rdtase_CS"/>
</dbReference>
<dbReference type="InterPro" id="IPR000731">
    <property type="entry name" value="SSD"/>
</dbReference>
<dbReference type="InterPro" id="IPR009029">
    <property type="entry name" value="HMG_CoA_Rdtase_sub-bd_dom_sf"/>
</dbReference>